<dbReference type="InterPro" id="IPR006058">
    <property type="entry name" value="2Fe2S_fd_BS"/>
</dbReference>
<dbReference type="InterPro" id="IPR036884">
    <property type="entry name" value="2Fe-2S-bd_dom_sf"/>
</dbReference>
<dbReference type="InterPro" id="IPR012675">
    <property type="entry name" value="Beta-grasp_dom_sf"/>
</dbReference>
<keyword evidence="2" id="KW-0479">Metal-binding</keyword>
<dbReference type="GO" id="GO:0016491">
    <property type="term" value="F:oxidoreductase activity"/>
    <property type="evidence" value="ECO:0007669"/>
    <property type="project" value="UniProtKB-KW"/>
</dbReference>
<evidence type="ECO:0000313" key="8">
    <source>
        <dbReference type="Proteomes" id="UP000276301"/>
    </source>
</evidence>
<proteinExistence type="predicted"/>
<evidence type="ECO:0000259" key="6">
    <source>
        <dbReference type="PROSITE" id="PS51085"/>
    </source>
</evidence>
<dbReference type="FunFam" id="1.10.150.120:FF:000003">
    <property type="entry name" value="Carbon monoxide dehydrogenase, small subunit"/>
    <property type="match status" value="1"/>
</dbReference>
<dbReference type="Gene3D" id="1.10.150.120">
    <property type="entry name" value="[2Fe-2S]-binding domain"/>
    <property type="match status" value="1"/>
</dbReference>
<organism evidence="7 8">
    <name type="scientific">Anaerotruncus massiliensis</name>
    <name type="common">ex Liu et al. 2021</name>
    <dbReference type="NCBI Taxonomy" id="2321404"/>
    <lineage>
        <taxon>Bacteria</taxon>
        <taxon>Bacillati</taxon>
        <taxon>Bacillota</taxon>
        <taxon>Clostridia</taxon>
        <taxon>Eubacteriales</taxon>
        <taxon>Oscillospiraceae</taxon>
        <taxon>Anaerotruncus</taxon>
    </lineage>
</organism>
<dbReference type="SUPFAM" id="SSF47741">
    <property type="entry name" value="CO dehydrogenase ISP C-domain like"/>
    <property type="match status" value="1"/>
</dbReference>
<comment type="caution">
    <text evidence="7">The sequence shown here is derived from an EMBL/GenBank/DDBJ whole genome shotgun (WGS) entry which is preliminary data.</text>
</comment>
<dbReference type="PANTHER" id="PTHR44379:SF5">
    <property type="entry name" value="OXIDOREDUCTASE WITH IRON-SULFUR SUBUNIT"/>
    <property type="match status" value="1"/>
</dbReference>
<evidence type="ECO:0000313" key="7">
    <source>
        <dbReference type="EMBL" id="RLL13157.1"/>
    </source>
</evidence>
<dbReference type="Pfam" id="PF01799">
    <property type="entry name" value="Fer2_2"/>
    <property type="match status" value="1"/>
</dbReference>
<dbReference type="InterPro" id="IPR051452">
    <property type="entry name" value="Diverse_Oxidoreductases"/>
</dbReference>
<dbReference type="AlphaFoldDB" id="A0A498CPC8"/>
<accession>A0A498CPC8</accession>
<evidence type="ECO:0000256" key="5">
    <source>
        <dbReference type="ARBA" id="ARBA00023014"/>
    </source>
</evidence>
<keyword evidence="8" id="KW-1185">Reference proteome</keyword>
<keyword evidence="5" id="KW-0411">Iron-sulfur</keyword>
<dbReference type="GO" id="GO:0046872">
    <property type="term" value="F:metal ion binding"/>
    <property type="evidence" value="ECO:0007669"/>
    <property type="project" value="UniProtKB-KW"/>
</dbReference>
<dbReference type="GO" id="GO:0051537">
    <property type="term" value="F:2 iron, 2 sulfur cluster binding"/>
    <property type="evidence" value="ECO:0007669"/>
    <property type="project" value="UniProtKB-KW"/>
</dbReference>
<dbReference type="InterPro" id="IPR001041">
    <property type="entry name" value="2Fe-2S_ferredoxin-type"/>
</dbReference>
<dbReference type="Gene3D" id="3.10.20.30">
    <property type="match status" value="1"/>
</dbReference>
<reference evidence="7 8" key="1">
    <citation type="submission" date="2018-10" db="EMBL/GenBank/DDBJ databases">
        <title>Anaerotruncus faecis sp. nov., isolated from human feces.</title>
        <authorList>
            <person name="Wang Y.-J."/>
        </authorList>
    </citation>
    <scope>NUCLEOTIDE SEQUENCE [LARGE SCALE GENOMIC DNA]</scope>
    <source>
        <strain evidence="7 8">22A2-44</strain>
    </source>
</reference>
<evidence type="ECO:0000256" key="2">
    <source>
        <dbReference type="ARBA" id="ARBA00022723"/>
    </source>
</evidence>
<sequence>MDNLFDFSATINGRTCRDLVPTDMLLIDYLRSIRQMTGTKKGCGSAECGACTVLLDGRPVYSCVMLAMQANGRNIETIEGLSDGDTLHPIQEAFLDAGAVQCGFCTPGFVMTTKALLESEPHPDSRCIREAIAGNLCRCTGYAQIEDAVRLAAERMGKEEAEK</sequence>
<gene>
    <name evidence="7" type="ORF">D4A47_04230</name>
</gene>
<evidence type="ECO:0000256" key="1">
    <source>
        <dbReference type="ARBA" id="ARBA00022714"/>
    </source>
</evidence>
<evidence type="ECO:0000256" key="4">
    <source>
        <dbReference type="ARBA" id="ARBA00023004"/>
    </source>
</evidence>
<name>A0A498CPC8_9FIRM</name>
<dbReference type="InterPro" id="IPR002888">
    <property type="entry name" value="2Fe-2S-bd"/>
</dbReference>
<feature type="domain" description="2Fe-2S ferredoxin-type" evidence="6">
    <location>
        <begin position="5"/>
        <end position="81"/>
    </location>
</feature>
<dbReference type="PROSITE" id="PS51085">
    <property type="entry name" value="2FE2S_FER_2"/>
    <property type="match status" value="1"/>
</dbReference>
<dbReference type="PROSITE" id="PS00197">
    <property type="entry name" value="2FE2S_FER_1"/>
    <property type="match status" value="1"/>
</dbReference>
<dbReference type="InterPro" id="IPR036010">
    <property type="entry name" value="2Fe-2S_ferredoxin-like_sf"/>
</dbReference>
<dbReference type="Proteomes" id="UP000276301">
    <property type="component" value="Unassembled WGS sequence"/>
</dbReference>
<evidence type="ECO:0000256" key="3">
    <source>
        <dbReference type="ARBA" id="ARBA00023002"/>
    </source>
</evidence>
<keyword evidence="1" id="KW-0001">2Fe-2S</keyword>
<keyword evidence="4" id="KW-0408">Iron</keyword>
<keyword evidence="3" id="KW-0560">Oxidoreductase</keyword>
<dbReference type="PANTHER" id="PTHR44379">
    <property type="entry name" value="OXIDOREDUCTASE WITH IRON-SULFUR SUBUNIT"/>
    <property type="match status" value="1"/>
</dbReference>
<dbReference type="RefSeq" id="WP_121586295.1">
    <property type="nucleotide sequence ID" value="NZ_RCHT01000004.1"/>
</dbReference>
<dbReference type="Pfam" id="PF00111">
    <property type="entry name" value="Fer2"/>
    <property type="match status" value="1"/>
</dbReference>
<protein>
    <submittedName>
        <fullName evidence="7">(2Fe-2S)-binding protein</fullName>
    </submittedName>
</protein>
<dbReference type="EMBL" id="RCHT01000004">
    <property type="protein sequence ID" value="RLL13157.1"/>
    <property type="molecule type" value="Genomic_DNA"/>
</dbReference>
<dbReference type="SUPFAM" id="SSF54292">
    <property type="entry name" value="2Fe-2S ferredoxin-like"/>
    <property type="match status" value="1"/>
</dbReference>